<gene>
    <name evidence="1" type="ORF">SAMN02745724_00326</name>
</gene>
<dbReference type="SUPFAM" id="SSF141868">
    <property type="entry name" value="EAL domain-like"/>
    <property type="match status" value="1"/>
</dbReference>
<protein>
    <submittedName>
        <fullName evidence="1">EAL and modified HD-GYP domain-containing signal transduction protein</fullName>
    </submittedName>
</protein>
<dbReference type="Proteomes" id="UP000198862">
    <property type="component" value="Unassembled WGS sequence"/>
</dbReference>
<organism evidence="1 2">
    <name type="scientific">Pseudoalteromonas denitrificans DSM 6059</name>
    <dbReference type="NCBI Taxonomy" id="1123010"/>
    <lineage>
        <taxon>Bacteria</taxon>
        <taxon>Pseudomonadati</taxon>
        <taxon>Pseudomonadota</taxon>
        <taxon>Gammaproteobacteria</taxon>
        <taxon>Alteromonadales</taxon>
        <taxon>Pseudoalteromonadaceae</taxon>
        <taxon>Pseudoalteromonas</taxon>
    </lineage>
</organism>
<dbReference type="RefSeq" id="WP_091979219.1">
    <property type="nucleotide sequence ID" value="NZ_FOLO01000002.1"/>
</dbReference>
<dbReference type="InterPro" id="IPR035919">
    <property type="entry name" value="EAL_sf"/>
</dbReference>
<sequence length="99" mass="11201">MNAVVDCKTTDFEYTLARQPICDRELKLKGYELLYRAHNKANSAIFPDQEHATAQVMMTAMTEVGMELLTADVPSYINMTKEALIQAKKLNLSNRSVVF</sequence>
<dbReference type="EMBL" id="FOLO01000002">
    <property type="protein sequence ID" value="SFB87644.1"/>
    <property type="molecule type" value="Genomic_DNA"/>
</dbReference>
<reference evidence="1 2" key="1">
    <citation type="submission" date="2016-10" db="EMBL/GenBank/DDBJ databases">
        <authorList>
            <person name="de Groot N.N."/>
        </authorList>
    </citation>
    <scope>NUCLEOTIDE SEQUENCE [LARGE SCALE GENOMIC DNA]</scope>
    <source>
        <strain evidence="1 2">DSM 6059</strain>
    </source>
</reference>
<dbReference type="AlphaFoldDB" id="A0A1I1EKH5"/>
<accession>A0A1I1EKH5</accession>
<proteinExistence type="predicted"/>
<dbReference type="STRING" id="1123010.SAMN02745724_00326"/>
<evidence type="ECO:0000313" key="1">
    <source>
        <dbReference type="EMBL" id="SFB87644.1"/>
    </source>
</evidence>
<name>A0A1I1EKH5_9GAMM</name>
<keyword evidence="2" id="KW-1185">Reference proteome</keyword>
<dbReference type="OrthoDB" id="9804751at2"/>
<evidence type="ECO:0000313" key="2">
    <source>
        <dbReference type="Proteomes" id="UP000198862"/>
    </source>
</evidence>